<evidence type="ECO:0000313" key="2">
    <source>
        <dbReference type="EMBL" id="GIL29910.1"/>
    </source>
</evidence>
<gene>
    <name evidence="2" type="ORF">NUM_51640</name>
</gene>
<dbReference type="Pfam" id="PF01636">
    <property type="entry name" value="APH"/>
    <property type="match status" value="1"/>
</dbReference>
<evidence type="ECO:0000259" key="1">
    <source>
        <dbReference type="Pfam" id="PF01636"/>
    </source>
</evidence>
<reference evidence="3" key="1">
    <citation type="journal article" date="2021" name="Int. J. Syst. Evol. Microbiol.">
        <title>Actinocatenispora comari sp. nov., an endophytic actinomycete isolated from aerial parts of Comarum salesowianum.</title>
        <authorList>
            <person name="Oyunbileg N."/>
            <person name="Iizaka Y."/>
            <person name="Hamada M."/>
            <person name="Davaapurev B.O."/>
            <person name="Fukumoto A."/>
            <person name="Tsetseg B."/>
            <person name="Kato F."/>
            <person name="Tamura T."/>
            <person name="Batkhuu J."/>
            <person name="Anzai Y."/>
        </authorList>
    </citation>
    <scope>NUCLEOTIDE SEQUENCE [LARGE SCALE GENOMIC DNA]</scope>
    <source>
        <strain evidence="3">NUM-2625</strain>
    </source>
</reference>
<dbReference type="RefSeq" id="WP_207127566.1">
    <property type="nucleotide sequence ID" value="NZ_BOPO01000110.1"/>
</dbReference>
<dbReference type="SUPFAM" id="SSF56112">
    <property type="entry name" value="Protein kinase-like (PK-like)"/>
    <property type="match status" value="1"/>
</dbReference>
<dbReference type="EMBL" id="BOPO01000110">
    <property type="protein sequence ID" value="GIL29910.1"/>
    <property type="molecule type" value="Genomic_DNA"/>
</dbReference>
<name>A0A8J4AFX2_9ACTN</name>
<sequence>MTNLAQLAVPEGVRQQVHRRWPAVGPAWSAVVVDELHELLAEHHATHPQVMPARYGLVVSADTPTGPLVFRSTPDPDGGHQATVSRALAKLGVSPRLHQVRTTDIGIWTVMDRVTPGIPLGDLTEPPTPGAIVEMLQPLADQPAPDADLPSIFHWLRGRLTDDHLNDLPRGRSVAPLPERSQAIILLDELAQSHIPSLCHGDASPWNILTKHRDHLSLIDPRGTSGELAYDVAIAVSKLDTNTFQSAIAFLSKELRVDLDRIYSWVSVAKAARV</sequence>
<accession>A0A8J4AFX2</accession>
<feature type="domain" description="Aminoglycoside phosphotransferase" evidence="1">
    <location>
        <begin position="63"/>
        <end position="241"/>
    </location>
</feature>
<protein>
    <recommendedName>
        <fullName evidence="1">Aminoglycoside phosphotransferase domain-containing protein</fullName>
    </recommendedName>
</protein>
<dbReference type="InterPro" id="IPR002575">
    <property type="entry name" value="Aminoglycoside_PTrfase"/>
</dbReference>
<organism evidence="2 3">
    <name type="scientific">Actinocatenispora comari</name>
    <dbReference type="NCBI Taxonomy" id="2807577"/>
    <lineage>
        <taxon>Bacteria</taxon>
        <taxon>Bacillati</taxon>
        <taxon>Actinomycetota</taxon>
        <taxon>Actinomycetes</taxon>
        <taxon>Micromonosporales</taxon>
        <taxon>Micromonosporaceae</taxon>
        <taxon>Actinocatenispora</taxon>
    </lineage>
</organism>
<comment type="caution">
    <text evidence="2">The sequence shown here is derived from an EMBL/GenBank/DDBJ whole genome shotgun (WGS) entry which is preliminary data.</text>
</comment>
<keyword evidence="3" id="KW-1185">Reference proteome</keyword>
<dbReference type="AlphaFoldDB" id="A0A8J4AFX2"/>
<dbReference type="Proteomes" id="UP000614996">
    <property type="component" value="Unassembled WGS sequence"/>
</dbReference>
<dbReference type="InterPro" id="IPR011009">
    <property type="entry name" value="Kinase-like_dom_sf"/>
</dbReference>
<proteinExistence type="predicted"/>
<evidence type="ECO:0000313" key="3">
    <source>
        <dbReference type="Proteomes" id="UP000614996"/>
    </source>
</evidence>